<evidence type="ECO:0008006" key="2">
    <source>
        <dbReference type="Google" id="ProtNLM"/>
    </source>
</evidence>
<name>A0A6C0HKE0_9ZZZZ</name>
<organism evidence="1">
    <name type="scientific">viral metagenome</name>
    <dbReference type="NCBI Taxonomy" id="1070528"/>
    <lineage>
        <taxon>unclassified sequences</taxon>
        <taxon>metagenomes</taxon>
        <taxon>organismal metagenomes</taxon>
    </lineage>
</organism>
<reference evidence="1" key="1">
    <citation type="journal article" date="2020" name="Nature">
        <title>Giant virus diversity and host interactions through global metagenomics.</title>
        <authorList>
            <person name="Schulz F."/>
            <person name="Roux S."/>
            <person name="Paez-Espino D."/>
            <person name="Jungbluth S."/>
            <person name="Walsh D.A."/>
            <person name="Denef V.J."/>
            <person name="McMahon K.D."/>
            <person name="Konstantinidis K.T."/>
            <person name="Eloe-Fadrosh E.A."/>
            <person name="Kyrpides N.C."/>
            <person name="Woyke T."/>
        </authorList>
    </citation>
    <scope>NUCLEOTIDE SEQUENCE</scope>
    <source>
        <strain evidence="1">GVMAG-M-3300023184-121</strain>
    </source>
</reference>
<proteinExistence type="predicted"/>
<evidence type="ECO:0000313" key="1">
    <source>
        <dbReference type="EMBL" id="QHT80625.1"/>
    </source>
</evidence>
<accession>A0A6C0HKE0</accession>
<dbReference type="AlphaFoldDB" id="A0A6C0HKE0"/>
<dbReference type="EMBL" id="MN739974">
    <property type="protein sequence ID" value="QHT80625.1"/>
    <property type="molecule type" value="Genomic_DNA"/>
</dbReference>
<protein>
    <recommendedName>
        <fullName evidence="2">Nucleotide-diphospho-sugar transferase domain-containing protein</fullName>
    </recommendedName>
</protein>
<sequence>MRVVYCYIGPLPEYAIDTVHQTRLFFSGPIDFIISDLTSPCIPILKKYDVTIVPYETVRHRGFEDCIAQYESKFSYLEGLKGRERLFIYAFERFFVLYQWVIQQNLEDILFLELDNLIYSDPYEWEESFCAKEMAFMFDNYDRCASGICFIQNADVLLQFTKCCIRYISETDTSKKFMTEMQALDEFWKMEPHRVQILPTHWPSPSVPDATHENYHRYKKSIFDSAAMGIYFGGVDPFHTDGLIITGLISIWSAINYTHYQFEWRTDEQGRLIPYVYNDSYWVRINNLHIHSKILTPHVSKE</sequence>